<sequence length="263" mass="30089">MKPYNDLIKWKSSPAKNSIGVLTGCNQNHEWLLKSWWHHFSKHNDLNVTFIDFGMSESAKLWCKTKGSIIDMSGSHPWITPKENISENVRKKWEKLYAPTLWGARACWLTKPVAFLQTPYTQNAWIDLDCIVRGNIRPLIDASNCTDGFACVREVERSIELSKQQGAIESNWIGYNAGVLSFQKGSLLVKKWAEKTVRENHIHMGDSDTLNHTLNANDFDFCELSDKFNRRPQDGILKNTLIAHYVCTGGKHALMQLFKSYQA</sequence>
<dbReference type="EMBL" id="NVUK01000019">
    <property type="protein sequence ID" value="PCI77177.1"/>
    <property type="molecule type" value="Genomic_DNA"/>
</dbReference>
<proteinExistence type="predicted"/>
<comment type="caution">
    <text evidence="1">The sequence shown here is derived from an EMBL/GenBank/DDBJ whole genome shotgun (WGS) entry which is preliminary data.</text>
</comment>
<evidence type="ECO:0000313" key="1">
    <source>
        <dbReference type="EMBL" id="PCI77177.1"/>
    </source>
</evidence>
<evidence type="ECO:0008006" key="3">
    <source>
        <dbReference type="Google" id="ProtNLM"/>
    </source>
</evidence>
<organism evidence="1 2">
    <name type="scientific">Aerophobetes bacterium</name>
    <dbReference type="NCBI Taxonomy" id="2030807"/>
    <lineage>
        <taxon>Bacteria</taxon>
        <taxon>Candidatus Aerophobota</taxon>
    </lineage>
</organism>
<dbReference type="SUPFAM" id="SSF53448">
    <property type="entry name" value="Nucleotide-diphospho-sugar transferases"/>
    <property type="match status" value="1"/>
</dbReference>
<dbReference type="Proteomes" id="UP000218775">
    <property type="component" value="Unassembled WGS sequence"/>
</dbReference>
<dbReference type="InterPro" id="IPR029044">
    <property type="entry name" value="Nucleotide-diphossugar_trans"/>
</dbReference>
<gene>
    <name evidence="1" type="ORF">COB21_03320</name>
</gene>
<evidence type="ECO:0000313" key="2">
    <source>
        <dbReference type="Proteomes" id="UP000218775"/>
    </source>
</evidence>
<accession>A0A2A4X567</accession>
<reference evidence="2" key="1">
    <citation type="submission" date="2017-08" db="EMBL/GenBank/DDBJ databases">
        <title>A dynamic microbial community with high functional redundancy inhabits the cold, oxic subseafloor aquifer.</title>
        <authorList>
            <person name="Tully B.J."/>
            <person name="Wheat C.G."/>
            <person name="Glazer B.T."/>
            <person name="Huber J.A."/>
        </authorList>
    </citation>
    <scope>NUCLEOTIDE SEQUENCE [LARGE SCALE GENOMIC DNA]</scope>
</reference>
<dbReference type="Gene3D" id="3.90.550.10">
    <property type="entry name" value="Spore Coat Polysaccharide Biosynthesis Protein SpsA, Chain A"/>
    <property type="match status" value="1"/>
</dbReference>
<name>A0A2A4X567_UNCAE</name>
<protein>
    <recommendedName>
        <fullName evidence="3">Glycosyl transferase</fullName>
    </recommendedName>
</protein>
<dbReference type="AlphaFoldDB" id="A0A2A4X567"/>